<proteinExistence type="predicted"/>
<name>A0A840WMD1_9RHOB</name>
<dbReference type="RefSeq" id="WP_184011640.1">
    <property type="nucleotide sequence ID" value="NZ_JACIJS010000006.1"/>
</dbReference>
<organism evidence="3 4">
    <name type="scientific">Rubricella aquisinus</name>
    <dbReference type="NCBI Taxonomy" id="2028108"/>
    <lineage>
        <taxon>Bacteria</taxon>
        <taxon>Pseudomonadati</taxon>
        <taxon>Pseudomonadota</taxon>
        <taxon>Alphaproteobacteria</taxon>
        <taxon>Rhodobacterales</taxon>
        <taxon>Paracoccaceae</taxon>
        <taxon>Rubricella</taxon>
    </lineage>
</organism>
<feature type="domain" description="Hedgehog/Intein (Hint)" evidence="2">
    <location>
        <begin position="151"/>
        <end position="290"/>
    </location>
</feature>
<dbReference type="Pfam" id="PF13403">
    <property type="entry name" value="Hint_2"/>
    <property type="match status" value="1"/>
</dbReference>
<feature type="region of interest" description="Disordered" evidence="1">
    <location>
        <begin position="50"/>
        <end position="70"/>
    </location>
</feature>
<dbReference type="InterPro" id="IPR036844">
    <property type="entry name" value="Hint_dom_sf"/>
</dbReference>
<dbReference type="InterPro" id="IPR028992">
    <property type="entry name" value="Hedgehog/Intein_dom"/>
</dbReference>
<keyword evidence="4" id="KW-1185">Reference proteome</keyword>
<dbReference type="AlphaFoldDB" id="A0A840WMD1"/>
<dbReference type="EMBL" id="JACIJS010000006">
    <property type="protein sequence ID" value="MBB5516238.1"/>
    <property type="molecule type" value="Genomic_DNA"/>
</dbReference>
<comment type="caution">
    <text evidence="3">The sequence shown here is derived from an EMBL/GenBank/DDBJ whole genome shotgun (WGS) entry which is preliminary data.</text>
</comment>
<protein>
    <recommendedName>
        <fullName evidence="2">Hedgehog/Intein (Hint) domain-containing protein</fullName>
    </recommendedName>
</protein>
<dbReference type="Proteomes" id="UP000553766">
    <property type="component" value="Unassembled WGS sequence"/>
</dbReference>
<evidence type="ECO:0000256" key="1">
    <source>
        <dbReference type="SAM" id="MobiDB-lite"/>
    </source>
</evidence>
<accession>A0A840WMD1</accession>
<dbReference type="SUPFAM" id="SSF51294">
    <property type="entry name" value="Hedgehog/intein (Hint) domain"/>
    <property type="match status" value="1"/>
</dbReference>
<evidence type="ECO:0000259" key="2">
    <source>
        <dbReference type="Pfam" id="PF13403"/>
    </source>
</evidence>
<evidence type="ECO:0000313" key="4">
    <source>
        <dbReference type="Proteomes" id="UP000553766"/>
    </source>
</evidence>
<sequence>MTTTYTLFAYSADAFGYNASTNSFEFFNGYDPFQDRVRMEITDNDVFFDGDASADERGEDTNQTGIVTRPDGTAVASGRIYVEAYAEIRAPGGRILTIDRVEIGGQLIGYLPSEQLDPNLSYEFIRSFNVDNNDPDFGDTTLRYTDYIDLPCFAPDTRIATPAGERVVADLRAGDLVLTRDHGPRPIRWWSRHQVGLDGDTLPVLIRMGAFGPAIPRRDLILSAQHRVLVGGTHQLPYESERFAPAKGLVRQPGIRLMRGRHHQDWVHFALDRHEIVFAEGCEVESLLIGPMVIRNLPARTRLRLYGLFPRRTGAQALNGRPARPCLTVQQALRLPRAMDSLRQPA</sequence>
<evidence type="ECO:0000313" key="3">
    <source>
        <dbReference type="EMBL" id="MBB5516238.1"/>
    </source>
</evidence>
<gene>
    <name evidence="3" type="ORF">FHS89_002264</name>
</gene>
<reference evidence="3 4" key="1">
    <citation type="submission" date="2020-08" db="EMBL/GenBank/DDBJ databases">
        <title>Genomic Encyclopedia of Type Strains, Phase IV (KMG-IV): sequencing the most valuable type-strain genomes for metagenomic binning, comparative biology and taxonomic classification.</title>
        <authorList>
            <person name="Goeker M."/>
        </authorList>
    </citation>
    <scope>NUCLEOTIDE SEQUENCE [LARGE SCALE GENOMIC DNA]</scope>
    <source>
        <strain evidence="3 4">DSM 103377</strain>
    </source>
</reference>